<keyword evidence="1" id="KW-0732">Signal</keyword>
<dbReference type="InterPro" id="IPR013108">
    <property type="entry name" value="Amidohydro_3"/>
</dbReference>
<evidence type="ECO:0000313" key="3">
    <source>
        <dbReference type="EMBL" id="HEN17091.1"/>
    </source>
</evidence>
<sequence>MTIGFWASLALLSGCSALAADEPATLVLRHGRVHTMDPQRPMATSVAVRADRIIALGTDEEIAPWIGPGTAVFDAQGRTVQPGFIEGHGHFVSLGESKRQLDVSTAQSWDEVVSRVAESAQRVPQGQWIIGRGWHQGKWSQLPIPNVEGYPDTRLLSQLVPNHPVLLTHGTGHMVLANERAMQLAGISATTQSPRGGEILRTADGRAIGVFREAAMRPLYRALERAQASRTRDQVRAELLACVRAASEECLRFGVTTFHDAGASLAEVDLFRELAAEGQLPVRLWVMLNDSDDVLAENLAKYRTVGFGDHHLTVRGIKRMVDGALGTHGAWLLEPYDDLPASRGLNTLSLEALRRTADLAMEHNYQLCVHAIGDLANRETLTLMEQVFRAHPERSDRRWRIEHAQHLHPADIPRFQALGVIASMQGNHATSDGPFVVHRLGEWRSRTGAYAWRSLLDAGAIVINGTDAPVETLNPVDSFYSSVTRRMANGEPFFPEEAMTRAEALRSYTRHAAWAGFEEDLKGMLSPGKLADMVVLSDDLMSVPVDRIRNVRVEATIVGGRVVYRAD</sequence>
<dbReference type="Gene3D" id="2.30.40.10">
    <property type="entry name" value="Urease, subunit C, domain 1"/>
    <property type="match status" value="1"/>
</dbReference>
<evidence type="ECO:0000256" key="1">
    <source>
        <dbReference type="SAM" id="SignalP"/>
    </source>
</evidence>
<comment type="caution">
    <text evidence="3">The sequence shown here is derived from an EMBL/GenBank/DDBJ whole genome shotgun (WGS) entry which is preliminary data.</text>
</comment>
<organism evidence="3">
    <name type="scientific">Schlesneria paludicola</name>
    <dbReference type="NCBI Taxonomy" id="360056"/>
    <lineage>
        <taxon>Bacteria</taxon>
        <taxon>Pseudomonadati</taxon>
        <taxon>Planctomycetota</taxon>
        <taxon>Planctomycetia</taxon>
        <taxon>Planctomycetales</taxon>
        <taxon>Planctomycetaceae</taxon>
        <taxon>Schlesneria</taxon>
    </lineage>
</organism>
<protein>
    <submittedName>
        <fullName evidence="3">Amidohydrolase</fullName>
    </submittedName>
</protein>
<dbReference type="PANTHER" id="PTHR22642">
    <property type="entry name" value="IMIDAZOLONEPROPIONASE"/>
    <property type="match status" value="1"/>
</dbReference>
<dbReference type="AlphaFoldDB" id="A0A7C2NZH1"/>
<evidence type="ECO:0000259" key="2">
    <source>
        <dbReference type="Pfam" id="PF07969"/>
    </source>
</evidence>
<dbReference type="PANTHER" id="PTHR22642:SF2">
    <property type="entry name" value="PROTEIN LONG AFTER FAR-RED 3"/>
    <property type="match status" value="1"/>
</dbReference>
<gene>
    <name evidence="3" type="ORF">ENQ76_16655</name>
</gene>
<name>A0A7C2NZH1_9PLAN</name>
<feature type="chain" id="PRO_5028010443" evidence="1">
    <location>
        <begin position="20"/>
        <end position="567"/>
    </location>
</feature>
<reference evidence="3" key="1">
    <citation type="journal article" date="2020" name="mSystems">
        <title>Genome- and Community-Level Interaction Insights into Carbon Utilization and Element Cycling Functions of Hydrothermarchaeota in Hydrothermal Sediment.</title>
        <authorList>
            <person name="Zhou Z."/>
            <person name="Liu Y."/>
            <person name="Xu W."/>
            <person name="Pan J."/>
            <person name="Luo Z.H."/>
            <person name="Li M."/>
        </authorList>
    </citation>
    <scope>NUCLEOTIDE SEQUENCE [LARGE SCALE GENOMIC DNA]</scope>
    <source>
        <strain evidence="3">SpSt-339</strain>
    </source>
</reference>
<dbReference type="SUPFAM" id="SSF51338">
    <property type="entry name" value="Composite domain of metallo-dependent hydrolases"/>
    <property type="match status" value="1"/>
</dbReference>
<dbReference type="InterPro" id="IPR032466">
    <property type="entry name" value="Metal_Hydrolase"/>
</dbReference>
<feature type="domain" description="Amidohydrolase 3" evidence="2">
    <location>
        <begin position="72"/>
        <end position="564"/>
    </location>
</feature>
<dbReference type="Gene3D" id="3.20.20.140">
    <property type="entry name" value="Metal-dependent hydrolases"/>
    <property type="match status" value="1"/>
</dbReference>
<feature type="signal peptide" evidence="1">
    <location>
        <begin position="1"/>
        <end position="19"/>
    </location>
</feature>
<dbReference type="Pfam" id="PF07969">
    <property type="entry name" value="Amidohydro_3"/>
    <property type="match status" value="1"/>
</dbReference>
<dbReference type="Gene3D" id="3.10.310.70">
    <property type="match status" value="1"/>
</dbReference>
<dbReference type="EMBL" id="DSOK01000458">
    <property type="protein sequence ID" value="HEN17091.1"/>
    <property type="molecule type" value="Genomic_DNA"/>
</dbReference>
<dbReference type="InterPro" id="IPR011059">
    <property type="entry name" value="Metal-dep_hydrolase_composite"/>
</dbReference>
<dbReference type="GO" id="GO:0016810">
    <property type="term" value="F:hydrolase activity, acting on carbon-nitrogen (but not peptide) bonds"/>
    <property type="evidence" value="ECO:0007669"/>
    <property type="project" value="InterPro"/>
</dbReference>
<accession>A0A7C2NZH1</accession>
<keyword evidence="3" id="KW-0378">Hydrolase</keyword>
<dbReference type="CDD" id="cd01300">
    <property type="entry name" value="YtcJ_like"/>
    <property type="match status" value="1"/>
</dbReference>
<proteinExistence type="predicted"/>
<dbReference type="InterPro" id="IPR033932">
    <property type="entry name" value="YtcJ-like"/>
</dbReference>
<dbReference type="SUPFAM" id="SSF51556">
    <property type="entry name" value="Metallo-dependent hydrolases"/>
    <property type="match status" value="1"/>
</dbReference>